<sequence length="141" mass="15563">MEINLWERPGPNGNSNADEGGCEEHDLGWSRVDPPDDRNGKNEANMDMLQSSGGQSMCGCRIHEFTHPSSVLKTVEPESTSCGGYCSNGNHIQVQSLYRNQVMPTDDTSAEMNDTGMHQEIRGFIQMLLASYTAVLNECSY</sequence>
<evidence type="ECO:0000313" key="2">
    <source>
        <dbReference type="EMBL" id="KAK4791537.1"/>
    </source>
</evidence>
<accession>A0AAN7R6I4</accession>
<dbReference type="EMBL" id="JAXQNO010000009">
    <property type="protein sequence ID" value="KAK4791537.1"/>
    <property type="molecule type" value="Genomic_DNA"/>
</dbReference>
<proteinExistence type="predicted"/>
<reference evidence="2 3" key="1">
    <citation type="journal article" date="2023" name="Hortic Res">
        <title>Pangenome of water caltrop reveals structural variations and asymmetric subgenome divergence after allopolyploidization.</title>
        <authorList>
            <person name="Zhang X."/>
            <person name="Chen Y."/>
            <person name="Wang L."/>
            <person name="Yuan Y."/>
            <person name="Fang M."/>
            <person name="Shi L."/>
            <person name="Lu R."/>
            <person name="Comes H.P."/>
            <person name="Ma Y."/>
            <person name="Chen Y."/>
            <person name="Huang G."/>
            <person name="Zhou Y."/>
            <person name="Zheng Z."/>
            <person name="Qiu Y."/>
        </authorList>
    </citation>
    <scope>NUCLEOTIDE SEQUENCE [LARGE SCALE GENOMIC DNA]</scope>
    <source>
        <strain evidence="2">F231</strain>
    </source>
</reference>
<feature type="region of interest" description="Disordered" evidence="1">
    <location>
        <begin position="1"/>
        <end position="48"/>
    </location>
</feature>
<comment type="caution">
    <text evidence="2">The sequence shown here is derived from an EMBL/GenBank/DDBJ whole genome shotgun (WGS) entry which is preliminary data.</text>
</comment>
<dbReference type="Proteomes" id="UP001346149">
    <property type="component" value="Unassembled WGS sequence"/>
</dbReference>
<dbReference type="AlphaFoldDB" id="A0AAN7R6I4"/>
<name>A0AAN7R6I4_TRANT</name>
<organism evidence="2 3">
    <name type="scientific">Trapa natans</name>
    <name type="common">Water chestnut</name>
    <dbReference type="NCBI Taxonomy" id="22666"/>
    <lineage>
        <taxon>Eukaryota</taxon>
        <taxon>Viridiplantae</taxon>
        <taxon>Streptophyta</taxon>
        <taxon>Embryophyta</taxon>
        <taxon>Tracheophyta</taxon>
        <taxon>Spermatophyta</taxon>
        <taxon>Magnoliopsida</taxon>
        <taxon>eudicotyledons</taxon>
        <taxon>Gunneridae</taxon>
        <taxon>Pentapetalae</taxon>
        <taxon>rosids</taxon>
        <taxon>malvids</taxon>
        <taxon>Myrtales</taxon>
        <taxon>Lythraceae</taxon>
        <taxon>Trapa</taxon>
    </lineage>
</organism>
<feature type="compositionally biased region" description="Basic and acidic residues" evidence="1">
    <location>
        <begin position="22"/>
        <end position="41"/>
    </location>
</feature>
<evidence type="ECO:0000256" key="1">
    <source>
        <dbReference type="SAM" id="MobiDB-lite"/>
    </source>
</evidence>
<gene>
    <name evidence="2" type="ORF">SAY86_031950</name>
</gene>
<protein>
    <submittedName>
        <fullName evidence="2">Uncharacterized protein</fullName>
    </submittedName>
</protein>
<keyword evidence="3" id="KW-1185">Reference proteome</keyword>
<evidence type="ECO:0000313" key="3">
    <source>
        <dbReference type="Proteomes" id="UP001346149"/>
    </source>
</evidence>